<sequence>MHLRFFASQLRARDDFVGSSLLQEGCQFFFCPVEWGHLISPEHRVFISIRGMQQYVVSSGGVNGFLCRFSFFFFCIQCILCPMNYISELSHICIWALGSDLLSDCIMQGYFQRRLREASRRTKVLALHGLQANRVSLLRWSHNRAPTRCMTKDEHPLHNSCHN</sequence>
<proteinExistence type="predicted"/>
<accession>A0A7S4LD85</accession>
<dbReference type="EMBL" id="HBJA01095189">
    <property type="protein sequence ID" value="CAE0821803.1"/>
    <property type="molecule type" value="Transcribed_RNA"/>
</dbReference>
<dbReference type="AlphaFoldDB" id="A0A7S4LD85"/>
<organism evidence="1">
    <name type="scientific">Eutreptiella gymnastica</name>
    <dbReference type="NCBI Taxonomy" id="73025"/>
    <lineage>
        <taxon>Eukaryota</taxon>
        <taxon>Discoba</taxon>
        <taxon>Euglenozoa</taxon>
        <taxon>Euglenida</taxon>
        <taxon>Spirocuta</taxon>
        <taxon>Euglenophyceae</taxon>
        <taxon>Eutreptiales</taxon>
        <taxon>Eutreptiaceae</taxon>
        <taxon>Eutreptiella</taxon>
    </lineage>
</organism>
<reference evidence="1" key="1">
    <citation type="submission" date="2021-01" db="EMBL/GenBank/DDBJ databases">
        <authorList>
            <person name="Corre E."/>
            <person name="Pelletier E."/>
            <person name="Niang G."/>
            <person name="Scheremetjew M."/>
            <person name="Finn R."/>
            <person name="Kale V."/>
            <person name="Holt S."/>
            <person name="Cochrane G."/>
            <person name="Meng A."/>
            <person name="Brown T."/>
            <person name="Cohen L."/>
        </authorList>
    </citation>
    <scope>NUCLEOTIDE SEQUENCE</scope>
    <source>
        <strain evidence="1">CCMP1594</strain>
    </source>
</reference>
<gene>
    <name evidence="1" type="ORF">EGYM00163_LOCUS32978</name>
</gene>
<evidence type="ECO:0000313" key="1">
    <source>
        <dbReference type="EMBL" id="CAE0821803.1"/>
    </source>
</evidence>
<protein>
    <submittedName>
        <fullName evidence="1">Uncharacterized protein</fullName>
    </submittedName>
</protein>
<name>A0A7S4LD85_9EUGL</name>